<dbReference type="Proteomes" id="UP000256645">
    <property type="component" value="Unassembled WGS sequence"/>
</dbReference>
<evidence type="ECO:0000313" key="3">
    <source>
        <dbReference type="Proteomes" id="UP000256645"/>
    </source>
</evidence>
<comment type="caution">
    <text evidence="2">The sequence shown here is derived from an EMBL/GenBank/DDBJ whole genome shotgun (WGS) entry which is preliminary data.</text>
</comment>
<evidence type="ECO:0000256" key="1">
    <source>
        <dbReference type="SAM" id="SignalP"/>
    </source>
</evidence>
<dbReference type="AlphaFoldDB" id="A0A3D8RV39"/>
<keyword evidence="3" id="KW-1185">Reference proteome</keyword>
<keyword evidence="1" id="KW-0732">Signal</keyword>
<evidence type="ECO:0000313" key="2">
    <source>
        <dbReference type="EMBL" id="RDW77810.1"/>
    </source>
</evidence>
<dbReference type="EMBL" id="PDLM01000005">
    <property type="protein sequence ID" value="RDW77810.1"/>
    <property type="molecule type" value="Genomic_DNA"/>
</dbReference>
<feature type="chain" id="PRO_5017596302" evidence="1">
    <location>
        <begin position="19"/>
        <end position="243"/>
    </location>
</feature>
<accession>A0A3D8RV39</accession>
<dbReference type="OrthoDB" id="10328178at2759"/>
<sequence length="243" mass="25211">MVLTIASVALLLFGNALAATTPIRGGSQLKEFSFTTRSNCAGSILGYENGTCVADTTLAQFCGDGTFCQLGTGCGTWGGTAGCCTEDYDASKTSLAGDPFANISCSSYQQQLTNFDFTPHTGAILPQVSFCDNKAFPGYTILPGQFSSEYSNITTMADGTTCCPNSYDVVIQHTETFQNQTQALCVLPMVKDSVLNKSSTASATSSAATSTSTSHKSAGVALAQPALVSTFMGMLSAALLYAL</sequence>
<proteinExistence type="predicted"/>
<protein>
    <submittedName>
        <fullName evidence="2">Uncharacterized protein</fullName>
    </submittedName>
</protein>
<organism evidence="2 3">
    <name type="scientific">Coleophoma cylindrospora</name>
    <dbReference type="NCBI Taxonomy" id="1849047"/>
    <lineage>
        <taxon>Eukaryota</taxon>
        <taxon>Fungi</taxon>
        <taxon>Dikarya</taxon>
        <taxon>Ascomycota</taxon>
        <taxon>Pezizomycotina</taxon>
        <taxon>Leotiomycetes</taxon>
        <taxon>Helotiales</taxon>
        <taxon>Dermateaceae</taxon>
        <taxon>Coleophoma</taxon>
    </lineage>
</organism>
<reference evidence="2 3" key="1">
    <citation type="journal article" date="2018" name="IMA Fungus">
        <title>IMA Genome-F 9: Draft genome sequence of Annulohypoxylon stygium, Aspergillus mulundensis, Berkeleyomyces basicola (syn. Thielaviopsis basicola), Ceratocystis smalleyi, two Cercospora beticola strains, Coleophoma cylindrospora, Fusarium fracticaudum, Phialophora cf. hyalina, and Morchella septimelata.</title>
        <authorList>
            <person name="Wingfield B.D."/>
            <person name="Bills G.F."/>
            <person name="Dong Y."/>
            <person name="Huang W."/>
            <person name="Nel W.J."/>
            <person name="Swalarsk-Parry B.S."/>
            <person name="Vaghefi N."/>
            <person name="Wilken P.M."/>
            <person name="An Z."/>
            <person name="de Beer Z.W."/>
            <person name="De Vos L."/>
            <person name="Chen L."/>
            <person name="Duong T.A."/>
            <person name="Gao Y."/>
            <person name="Hammerbacher A."/>
            <person name="Kikkert J.R."/>
            <person name="Li Y."/>
            <person name="Li H."/>
            <person name="Li K."/>
            <person name="Li Q."/>
            <person name="Liu X."/>
            <person name="Ma X."/>
            <person name="Naidoo K."/>
            <person name="Pethybridge S.J."/>
            <person name="Sun J."/>
            <person name="Steenkamp E.T."/>
            <person name="van der Nest M.A."/>
            <person name="van Wyk S."/>
            <person name="Wingfield M.J."/>
            <person name="Xiong C."/>
            <person name="Yue Q."/>
            <person name="Zhang X."/>
        </authorList>
    </citation>
    <scope>NUCLEOTIDE SEQUENCE [LARGE SCALE GENOMIC DNA]</scope>
    <source>
        <strain evidence="2 3">BP6252</strain>
    </source>
</reference>
<gene>
    <name evidence="2" type="ORF">BP6252_05863</name>
</gene>
<name>A0A3D8RV39_9HELO</name>
<feature type="signal peptide" evidence="1">
    <location>
        <begin position="1"/>
        <end position="18"/>
    </location>
</feature>